<sequence length="87" mass="9605">MSSGGRNSDFKRPEHVAVWLVSVKRCFCDNPNTSKICPSSLPCLRFTHLLAECRNSRRAPAHHAPRIPTSPGLNLGSESIINPVVRL</sequence>
<proteinExistence type="predicted"/>
<dbReference type="AlphaFoldDB" id="A0A0E9NM63"/>
<reference evidence="1 2" key="1">
    <citation type="journal article" date="2011" name="J. Gen. Appl. Microbiol.">
        <title>Draft genome sequencing of the enigmatic yeast Saitoella complicata.</title>
        <authorList>
            <person name="Nishida H."/>
            <person name="Hamamoto M."/>
            <person name="Sugiyama J."/>
        </authorList>
    </citation>
    <scope>NUCLEOTIDE SEQUENCE [LARGE SCALE GENOMIC DNA]</scope>
    <source>
        <strain evidence="1 2">NRRL Y-17804</strain>
    </source>
</reference>
<dbReference type="EMBL" id="BACD03000038">
    <property type="protein sequence ID" value="GAO50924.1"/>
    <property type="molecule type" value="Genomic_DNA"/>
</dbReference>
<keyword evidence="2" id="KW-1185">Reference proteome</keyword>
<reference evidence="1 2" key="2">
    <citation type="journal article" date="2014" name="J. Gen. Appl. Microbiol.">
        <title>The early diverging ascomycetous budding yeast Saitoella complicata has three histone deacetylases belonging to the Clr6, Hos2, and Rpd3 lineages.</title>
        <authorList>
            <person name="Nishida H."/>
            <person name="Matsumoto T."/>
            <person name="Kondo S."/>
            <person name="Hamamoto M."/>
            <person name="Yoshikawa H."/>
        </authorList>
    </citation>
    <scope>NUCLEOTIDE SEQUENCE [LARGE SCALE GENOMIC DNA]</scope>
    <source>
        <strain evidence="1 2">NRRL Y-17804</strain>
    </source>
</reference>
<comment type="caution">
    <text evidence="1">The sequence shown here is derived from an EMBL/GenBank/DDBJ whole genome shotgun (WGS) entry which is preliminary data.</text>
</comment>
<accession>A0A0E9NM63</accession>
<name>A0A0E9NM63_SAICN</name>
<gene>
    <name evidence="1" type="ORF">G7K_5043-t1</name>
</gene>
<evidence type="ECO:0000313" key="1">
    <source>
        <dbReference type="EMBL" id="GAO50924.1"/>
    </source>
</evidence>
<evidence type="ECO:0000313" key="2">
    <source>
        <dbReference type="Proteomes" id="UP000033140"/>
    </source>
</evidence>
<protein>
    <submittedName>
        <fullName evidence="1">Uncharacterized protein</fullName>
    </submittedName>
</protein>
<organism evidence="1 2">
    <name type="scientific">Saitoella complicata (strain BCRC 22490 / CBS 7301 / JCM 7358 / NBRC 10748 / NRRL Y-17804)</name>
    <dbReference type="NCBI Taxonomy" id="698492"/>
    <lineage>
        <taxon>Eukaryota</taxon>
        <taxon>Fungi</taxon>
        <taxon>Dikarya</taxon>
        <taxon>Ascomycota</taxon>
        <taxon>Taphrinomycotina</taxon>
        <taxon>Taphrinomycotina incertae sedis</taxon>
        <taxon>Saitoella</taxon>
    </lineage>
</organism>
<dbReference type="Proteomes" id="UP000033140">
    <property type="component" value="Unassembled WGS sequence"/>
</dbReference>
<reference evidence="1 2" key="3">
    <citation type="journal article" date="2015" name="Genome Announc.">
        <title>Draft Genome Sequence of the Archiascomycetous Yeast Saitoella complicata.</title>
        <authorList>
            <person name="Yamauchi K."/>
            <person name="Kondo S."/>
            <person name="Hamamoto M."/>
            <person name="Takahashi Y."/>
            <person name="Ogura Y."/>
            <person name="Hayashi T."/>
            <person name="Nishida H."/>
        </authorList>
    </citation>
    <scope>NUCLEOTIDE SEQUENCE [LARGE SCALE GENOMIC DNA]</scope>
    <source>
        <strain evidence="1 2">NRRL Y-17804</strain>
    </source>
</reference>